<dbReference type="EMBL" id="RWGY01000165">
    <property type="protein sequence ID" value="TVU03594.1"/>
    <property type="molecule type" value="Genomic_DNA"/>
</dbReference>
<dbReference type="InterPro" id="IPR039218">
    <property type="entry name" value="REM_fam"/>
</dbReference>
<proteinExistence type="predicted"/>
<sequence>MENMLIPAKFVQQCIPNEHLNNSVAIILGPHGKIYNIKLEMVRSDMFFTGGWSQFVEFHGITKNDSLLLRYEGNMVFTIKVFGPDGCQRESKHEEIRVQEKTAKQQEASPGSIWKRKKNDTESFQRNCFYKIVPPSWIRKKINTSTLETHLALTTTFCDAIGLRKPRMITLKTSMDSTVSWLVQGLPCKTGNYLLVQGWKRFCQENNLKEGDICTFNVIKTTLWHVVVTRCQENMNQLCHETPENHSGRSCYERQKRPKGSMTYLNNARTRCVFEIGPPAWVKKEMNATTIQNQLNLPLTFCEAVGLRRPCIITLKTSMSSTRSWLARLRPYEISSHLLGPGWKSFCHDNGIRVGDVCTFTIVETNLWHVTILMSTVFLAIVEPGVRRDVMA</sequence>
<dbReference type="GO" id="GO:0003677">
    <property type="term" value="F:DNA binding"/>
    <property type="evidence" value="ECO:0007669"/>
    <property type="project" value="UniProtKB-KW"/>
</dbReference>
<dbReference type="AlphaFoldDB" id="A0A5J9SXD0"/>
<dbReference type="PANTHER" id="PTHR31674:SF86">
    <property type="entry name" value="B3 DOMAIN-CONTAINING PROTEIN OS04G0347400-RELATED"/>
    <property type="match status" value="1"/>
</dbReference>
<dbReference type="PROSITE" id="PS50863">
    <property type="entry name" value="B3"/>
    <property type="match status" value="3"/>
</dbReference>
<keyword evidence="4" id="KW-0804">Transcription</keyword>
<dbReference type="GO" id="GO:0005634">
    <property type="term" value="C:nucleus"/>
    <property type="evidence" value="ECO:0007669"/>
    <property type="project" value="UniProtKB-SubCell"/>
</dbReference>
<gene>
    <name evidence="7" type="ORF">EJB05_50912</name>
</gene>
<evidence type="ECO:0000313" key="7">
    <source>
        <dbReference type="EMBL" id="TVU03594.1"/>
    </source>
</evidence>
<evidence type="ECO:0000259" key="6">
    <source>
        <dbReference type="PROSITE" id="PS50863"/>
    </source>
</evidence>
<comment type="subcellular location">
    <subcellularLocation>
        <location evidence="1">Nucleus</location>
    </subcellularLocation>
</comment>
<feature type="domain" description="TF-B3" evidence="6">
    <location>
        <begin position="280"/>
        <end position="376"/>
    </location>
</feature>
<dbReference type="Proteomes" id="UP000324897">
    <property type="component" value="Unassembled WGS sequence"/>
</dbReference>
<dbReference type="PANTHER" id="PTHR31674">
    <property type="entry name" value="B3 DOMAIN-CONTAINING PROTEIN REM-LIKE 3-RELATED"/>
    <property type="match status" value="1"/>
</dbReference>
<dbReference type="OrthoDB" id="1666376at2759"/>
<dbReference type="InterPro" id="IPR003340">
    <property type="entry name" value="B3_DNA-bd"/>
</dbReference>
<dbReference type="Gramene" id="TVU03594">
    <property type="protein sequence ID" value="TVU03594"/>
    <property type="gene ID" value="EJB05_50912"/>
</dbReference>
<name>A0A5J9SXD0_9POAL</name>
<dbReference type="InterPro" id="IPR015300">
    <property type="entry name" value="DNA-bd_pseudobarrel_sf"/>
</dbReference>
<protein>
    <recommendedName>
        <fullName evidence="6">TF-B3 domain-containing protein</fullName>
    </recommendedName>
</protein>
<keyword evidence="8" id="KW-1185">Reference proteome</keyword>
<keyword evidence="3" id="KW-0238">DNA-binding</keyword>
<feature type="domain" description="TF-B3" evidence="6">
    <location>
        <begin position="136"/>
        <end position="232"/>
    </location>
</feature>
<evidence type="ECO:0000256" key="4">
    <source>
        <dbReference type="ARBA" id="ARBA00023163"/>
    </source>
</evidence>
<comment type="caution">
    <text evidence="7">The sequence shown here is derived from an EMBL/GenBank/DDBJ whole genome shotgun (WGS) entry which is preliminary data.</text>
</comment>
<keyword evidence="2" id="KW-0805">Transcription regulation</keyword>
<evidence type="ECO:0000256" key="3">
    <source>
        <dbReference type="ARBA" id="ARBA00023125"/>
    </source>
</evidence>
<evidence type="ECO:0000256" key="5">
    <source>
        <dbReference type="ARBA" id="ARBA00023242"/>
    </source>
</evidence>
<dbReference type="Pfam" id="PF02362">
    <property type="entry name" value="B3"/>
    <property type="match status" value="3"/>
</dbReference>
<evidence type="ECO:0000256" key="2">
    <source>
        <dbReference type="ARBA" id="ARBA00023015"/>
    </source>
</evidence>
<evidence type="ECO:0000313" key="8">
    <source>
        <dbReference type="Proteomes" id="UP000324897"/>
    </source>
</evidence>
<dbReference type="SUPFAM" id="SSF101936">
    <property type="entry name" value="DNA-binding pseudobarrel domain"/>
    <property type="match status" value="3"/>
</dbReference>
<keyword evidence="5" id="KW-0539">Nucleus</keyword>
<dbReference type="CDD" id="cd10017">
    <property type="entry name" value="B3_DNA"/>
    <property type="match status" value="3"/>
</dbReference>
<feature type="non-terminal residue" evidence="7">
    <location>
        <position position="392"/>
    </location>
</feature>
<dbReference type="SMART" id="SM01019">
    <property type="entry name" value="B3"/>
    <property type="match status" value="3"/>
</dbReference>
<dbReference type="Gene3D" id="2.40.330.10">
    <property type="entry name" value="DNA-binding pseudobarrel domain"/>
    <property type="match status" value="3"/>
</dbReference>
<accession>A0A5J9SXD0</accession>
<evidence type="ECO:0000256" key="1">
    <source>
        <dbReference type="ARBA" id="ARBA00004123"/>
    </source>
</evidence>
<organism evidence="7 8">
    <name type="scientific">Eragrostis curvula</name>
    <name type="common">weeping love grass</name>
    <dbReference type="NCBI Taxonomy" id="38414"/>
    <lineage>
        <taxon>Eukaryota</taxon>
        <taxon>Viridiplantae</taxon>
        <taxon>Streptophyta</taxon>
        <taxon>Embryophyta</taxon>
        <taxon>Tracheophyta</taxon>
        <taxon>Spermatophyta</taxon>
        <taxon>Magnoliopsida</taxon>
        <taxon>Liliopsida</taxon>
        <taxon>Poales</taxon>
        <taxon>Poaceae</taxon>
        <taxon>PACMAD clade</taxon>
        <taxon>Chloridoideae</taxon>
        <taxon>Eragrostideae</taxon>
        <taxon>Eragrostidinae</taxon>
        <taxon>Eragrostis</taxon>
    </lineage>
</organism>
<feature type="domain" description="TF-B3" evidence="6">
    <location>
        <begin position="1"/>
        <end position="85"/>
    </location>
</feature>
<reference evidence="7 8" key="1">
    <citation type="journal article" date="2019" name="Sci. Rep.">
        <title>A high-quality genome of Eragrostis curvula grass provides insights into Poaceae evolution and supports new strategies to enhance forage quality.</title>
        <authorList>
            <person name="Carballo J."/>
            <person name="Santos B.A.C.M."/>
            <person name="Zappacosta D."/>
            <person name="Garbus I."/>
            <person name="Selva J.P."/>
            <person name="Gallo C.A."/>
            <person name="Diaz A."/>
            <person name="Albertini E."/>
            <person name="Caccamo M."/>
            <person name="Echenique V."/>
        </authorList>
    </citation>
    <scope>NUCLEOTIDE SEQUENCE [LARGE SCALE GENOMIC DNA]</scope>
    <source>
        <strain evidence="8">cv. Victoria</strain>
        <tissue evidence="7">Leaf</tissue>
    </source>
</reference>